<dbReference type="NCBIfam" id="TIGR02960">
    <property type="entry name" value="SigX5"/>
    <property type="match status" value="1"/>
</dbReference>
<keyword evidence="5" id="KW-0804">Transcription</keyword>
<evidence type="ECO:0000256" key="4">
    <source>
        <dbReference type="ARBA" id="ARBA00023082"/>
    </source>
</evidence>
<feature type="domain" description="RNA polymerase sigma-70 region 2" evidence="7">
    <location>
        <begin position="31"/>
        <end position="99"/>
    </location>
</feature>
<evidence type="ECO:0000313" key="10">
    <source>
        <dbReference type="EMBL" id="GHO93401.1"/>
    </source>
</evidence>
<name>A0A8J3IFB5_9CHLR</name>
<dbReference type="Gene3D" id="1.10.1740.10">
    <property type="match status" value="1"/>
</dbReference>
<dbReference type="Gene3D" id="1.10.10.10">
    <property type="entry name" value="Winged helix-like DNA-binding domain superfamily/Winged helix DNA-binding domain"/>
    <property type="match status" value="1"/>
</dbReference>
<dbReference type="InterPro" id="IPR013249">
    <property type="entry name" value="RNA_pol_sigma70_r4_t2"/>
</dbReference>
<dbReference type="CDD" id="cd06171">
    <property type="entry name" value="Sigma70_r4"/>
    <property type="match status" value="1"/>
</dbReference>
<dbReference type="Proteomes" id="UP000597444">
    <property type="component" value="Unassembled WGS sequence"/>
</dbReference>
<dbReference type="Gene3D" id="3.10.450.50">
    <property type="match status" value="1"/>
</dbReference>
<evidence type="ECO:0000259" key="8">
    <source>
        <dbReference type="Pfam" id="PF08281"/>
    </source>
</evidence>
<dbReference type="GO" id="GO:0006352">
    <property type="term" value="P:DNA-templated transcription initiation"/>
    <property type="evidence" value="ECO:0007669"/>
    <property type="project" value="InterPro"/>
</dbReference>
<feature type="domain" description="RNA polymerase sigma factor 70 region 4 type 2" evidence="8">
    <location>
        <begin position="154"/>
        <end position="206"/>
    </location>
</feature>
<feature type="compositionally biased region" description="Basic and acidic residues" evidence="6">
    <location>
        <begin position="9"/>
        <end position="19"/>
    </location>
</feature>
<dbReference type="InterPro" id="IPR007627">
    <property type="entry name" value="RNA_pol_sigma70_r2"/>
</dbReference>
<dbReference type="InterPro" id="IPR032710">
    <property type="entry name" value="NTF2-like_dom_sf"/>
</dbReference>
<keyword evidence="11" id="KW-1185">Reference proteome</keyword>
<dbReference type="InterPro" id="IPR036388">
    <property type="entry name" value="WH-like_DNA-bd_sf"/>
</dbReference>
<evidence type="ECO:0000313" key="11">
    <source>
        <dbReference type="Proteomes" id="UP000597444"/>
    </source>
</evidence>
<dbReference type="PANTHER" id="PTHR43133">
    <property type="entry name" value="RNA POLYMERASE ECF-TYPE SIGMA FACTO"/>
    <property type="match status" value="1"/>
</dbReference>
<keyword evidence="3" id="KW-0805">Transcription regulation</keyword>
<evidence type="ECO:0000256" key="6">
    <source>
        <dbReference type="SAM" id="MobiDB-lite"/>
    </source>
</evidence>
<reference evidence="10" key="1">
    <citation type="submission" date="2020-10" db="EMBL/GenBank/DDBJ databases">
        <title>Taxonomic study of unclassified bacteria belonging to the class Ktedonobacteria.</title>
        <authorList>
            <person name="Yabe S."/>
            <person name="Wang C.M."/>
            <person name="Zheng Y."/>
            <person name="Sakai Y."/>
            <person name="Cavaletti L."/>
            <person name="Monciardini P."/>
            <person name="Donadio S."/>
        </authorList>
    </citation>
    <scope>NUCLEOTIDE SEQUENCE</scope>
    <source>
        <strain evidence="10">ID150040</strain>
    </source>
</reference>
<dbReference type="GO" id="GO:0016987">
    <property type="term" value="F:sigma factor activity"/>
    <property type="evidence" value="ECO:0007669"/>
    <property type="project" value="UniProtKB-KW"/>
</dbReference>
<proteinExistence type="inferred from homology"/>
<dbReference type="SUPFAM" id="SSF54427">
    <property type="entry name" value="NTF2-like"/>
    <property type="match status" value="1"/>
</dbReference>
<organism evidence="10 11">
    <name type="scientific">Reticulibacter mediterranei</name>
    <dbReference type="NCBI Taxonomy" id="2778369"/>
    <lineage>
        <taxon>Bacteria</taxon>
        <taxon>Bacillati</taxon>
        <taxon>Chloroflexota</taxon>
        <taxon>Ktedonobacteria</taxon>
        <taxon>Ktedonobacterales</taxon>
        <taxon>Reticulibacteraceae</taxon>
        <taxon>Reticulibacter</taxon>
    </lineage>
</organism>
<sequence>MRGNNVTEQSRKADEREQEGLSVEQAEPERLLESYRNELLLHCYRLLGSLHDAEDTVQDTMLRAWRHFDSFTYRGPGSLRAWLYTIATNTSLDTLKKRSPRTLPTAASPAWNPQKPVAARSFETLWLEPFPDSWLIEAAENPEARYTQHESVSLAFLTALQLLPPRQRAILLLSDVLDWRAAEVAQLLEISVSAVNSALHRARVTLEKNYPREQREMVLLHRVDAATNALLTRYLHAWETDDVDGLVALLKEDAILSMPPVPSWYQGREAIRTVLRTAIFPSGVQDKWRLFPTHANGQPAFVVYRSDEATGLYSAFAVQVITLDGSGQITQVTAFLGPELATFFGFPLQLPQ</sequence>
<accession>A0A8J3IFB5</accession>
<evidence type="ECO:0000259" key="7">
    <source>
        <dbReference type="Pfam" id="PF04542"/>
    </source>
</evidence>
<dbReference type="PANTHER" id="PTHR43133:SF65">
    <property type="entry name" value="ECF RNA POLYMERASE SIGMA FACTOR SIGG"/>
    <property type="match status" value="1"/>
</dbReference>
<dbReference type="AlphaFoldDB" id="A0A8J3IFB5"/>
<evidence type="ECO:0000259" key="9">
    <source>
        <dbReference type="Pfam" id="PF12680"/>
    </source>
</evidence>
<dbReference type="EMBL" id="BNJK01000001">
    <property type="protein sequence ID" value="GHO93401.1"/>
    <property type="molecule type" value="Genomic_DNA"/>
</dbReference>
<dbReference type="Pfam" id="PF04542">
    <property type="entry name" value="Sigma70_r2"/>
    <property type="match status" value="1"/>
</dbReference>
<evidence type="ECO:0000256" key="2">
    <source>
        <dbReference type="ARBA" id="ARBA00011344"/>
    </source>
</evidence>
<dbReference type="InterPro" id="IPR014305">
    <property type="entry name" value="RNA_pol_sigma-G_actinobac"/>
</dbReference>
<dbReference type="GO" id="GO:0003677">
    <property type="term" value="F:DNA binding"/>
    <property type="evidence" value="ECO:0007669"/>
    <property type="project" value="InterPro"/>
</dbReference>
<protein>
    <submittedName>
        <fullName evidence="10">RNA polymerase sigma factor</fullName>
    </submittedName>
</protein>
<comment type="caution">
    <text evidence="10">The sequence shown here is derived from an EMBL/GenBank/DDBJ whole genome shotgun (WGS) entry which is preliminary data.</text>
</comment>
<dbReference type="InterPro" id="IPR013324">
    <property type="entry name" value="RNA_pol_sigma_r3/r4-like"/>
</dbReference>
<dbReference type="Pfam" id="PF08281">
    <property type="entry name" value="Sigma70_r4_2"/>
    <property type="match status" value="1"/>
</dbReference>
<dbReference type="InterPro" id="IPR013325">
    <property type="entry name" value="RNA_pol_sigma_r2"/>
</dbReference>
<feature type="domain" description="SnoaL-like" evidence="9">
    <location>
        <begin position="232"/>
        <end position="330"/>
    </location>
</feature>
<evidence type="ECO:0000256" key="1">
    <source>
        <dbReference type="ARBA" id="ARBA00010641"/>
    </source>
</evidence>
<comment type="similarity">
    <text evidence="1">Belongs to the sigma-70 factor family. ECF subfamily.</text>
</comment>
<keyword evidence="4" id="KW-0731">Sigma factor</keyword>
<dbReference type="Pfam" id="PF12680">
    <property type="entry name" value="SnoaL_2"/>
    <property type="match status" value="1"/>
</dbReference>
<dbReference type="InterPro" id="IPR039425">
    <property type="entry name" value="RNA_pol_sigma-70-like"/>
</dbReference>
<dbReference type="InterPro" id="IPR014284">
    <property type="entry name" value="RNA_pol_sigma-70_dom"/>
</dbReference>
<evidence type="ECO:0000256" key="3">
    <source>
        <dbReference type="ARBA" id="ARBA00023015"/>
    </source>
</evidence>
<dbReference type="SUPFAM" id="SSF88946">
    <property type="entry name" value="Sigma2 domain of RNA polymerase sigma factors"/>
    <property type="match status" value="1"/>
</dbReference>
<dbReference type="InterPro" id="IPR037401">
    <property type="entry name" value="SnoaL-like"/>
</dbReference>
<gene>
    <name evidence="10" type="ORF">KSF_034490</name>
</gene>
<dbReference type="SUPFAM" id="SSF88659">
    <property type="entry name" value="Sigma3 and sigma4 domains of RNA polymerase sigma factors"/>
    <property type="match status" value="1"/>
</dbReference>
<dbReference type="NCBIfam" id="NF006089">
    <property type="entry name" value="PRK08241.1"/>
    <property type="match status" value="1"/>
</dbReference>
<feature type="region of interest" description="Disordered" evidence="6">
    <location>
        <begin position="1"/>
        <end position="25"/>
    </location>
</feature>
<evidence type="ECO:0000256" key="5">
    <source>
        <dbReference type="ARBA" id="ARBA00023163"/>
    </source>
</evidence>
<dbReference type="NCBIfam" id="TIGR02937">
    <property type="entry name" value="sigma70-ECF"/>
    <property type="match status" value="1"/>
</dbReference>
<comment type="subunit">
    <text evidence="2">Interacts transiently with the RNA polymerase catalytic core formed by RpoA, RpoB, RpoC and RpoZ (2 alpha, 1 beta, 1 beta' and 1 omega subunit) to form the RNA polymerase holoenzyme that can initiate transcription.</text>
</comment>